<dbReference type="GO" id="GO:0006004">
    <property type="term" value="P:fucose metabolic process"/>
    <property type="evidence" value="ECO:0007669"/>
    <property type="project" value="UniProtKB-KW"/>
</dbReference>
<dbReference type="AlphaFoldDB" id="A0AAV9AUD0"/>
<dbReference type="Proteomes" id="UP001179952">
    <property type="component" value="Unassembled WGS sequence"/>
</dbReference>
<reference evidence="7" key="1">
    <citation type="journal article" date="2023" name="Nat. Commun.">
        <title>Diploid and tetraploid genomes of Acorus and the evolution of monocots.</title>
        <authorList>
            <person name="Ma L."/>
            <person name="Liu K.W."/>
            <person name="Li Z."/>
            <person name="Hsiao Y.Y."/>
            <person name="Qi Y."/>
            <person name="Fu T."/>
            <person name="Tang G.D."/>
            <person name="Zhang D."/>
            <person name="Sun W.H."/>
            <person name="Liu D.K."/>
            <person name="Li Y."/>
            <person name="Chen G.Z."/>
            <person name="Liu X.D."/>
            <person name="Liao X.Y."/>
            <person name="Jiang Y.T."/>
            <person name="Yu X."/>
            <person name="Hao Y."/>
            <person name="Huang J."/>
            <person name="Zhao X.W."/>
            <person name="Ke S."/>
            <person name="Chen Y.Y."/>
            <person name="Wu W.L."/>
            <person name="Hsu J.L."/>
            <person name="Lin Y.F."/>
            <person name="Huang M.D."/>
            <person name="Li C.Y."/>
            <person name="Huang L."/>
            <person name="Wang Z.W."/>
            <person name="Zhao X."/>
            <person name="Zhong W.Y."/>
            <person name="Peng D.H."/>
            <person name="Ahmad S."/>
            <person name="Lan S."/>
            <person name="Zhang J.S."/>
            <person name="Tsai W.C."/>
            <person name="Van de Peer Y."/>
            <person name="Liu Z.J."/>
        </authorList>
    </citation>
    <scope>NUCLEOTIDE SEQUENCE</scope>
    <source>
        <strain evidence="7">SCP</strain>
    </source>
</reference>
<evidence type="ECO:0000256" key="5">
    <source>
        <dbReference type="ARBA" id="ARBA00023277"/>
    </source>
</evidence>
<organism evidence="7 8">
    <name type="scientific">Acorus gramineus</name>
    <name type="common">Dwarf sweet flag</name>
    <dbReference type="NCBI Taxonomy" id="55184"/>
    <lineage>
        <taxon>Eukaryota</taxon>
        <taxon>Viridiplantae</taxon>
        <taxon>Streptophyta</taxon>
        <taxon>Embryophyta</taxon>
        <taxon>Tracheophyta</taxon>
        <taxon>Spermatophyta</taxon>
        <taxon>Magnoliopsida</taxon>
        <taxon>Liliopsida</taxon>
        <taxon>Acoraceae</taxon>
        <taxon>Acorus</taxon>
    </lineage>
</organism>
<keyword evidence="5" id="KW-0119">Carbohydrate metabolism</keyword>
<keyword evidence="8" id="KW-1185">Reference proteome</keyword>
<comment type="similarity">
    <text evidence="1">Belongs to the glycosyltransferase GT106 family.</text>
</comment>
<name>A0AAV9AUD0_ACOGR</name>
<evidence type="ECO:0000313" key="7">
    <source>
        <dbReference type="EMBL" id="KAK1267871.1"/>
    </source>
</evidence>
<evidence type="ECO:0000256" key="4">
    <source>
        <dbReference type="ARBA" id="ARBA00023253"/>
    </source>
</evidence>
<protein>
    <recommendedName>
        <fullName evidence="6">O-fucosyltransferase family protein</fullName>
    </recommendedName>
</protein>
<dbReference type="PANTHER" id="PTHR31288">
    <property type="entry name" value="O-FUCOSYLTRANSFERASE FAMILY PROTEIN"/>
    <property type="match status" value="1"/>
</dbReference>
<evidence type="ECO:0000256" key="1">
    <source>
        <dbReference type="ARBA" id="ARBA00007737"/>
    </source>
</evidence>
<dbReference type="EMBL" id="JAUJYN010000006">
    <property type="protein sequence ID" value="KAK1267871.1"/>
    <property type="molecule type" value="Genomic_DNA"/>
</dbReference>
<dbReference type="GO" id="GO:0016757">
    <property type="term" value="F:glycosyltransferase activity"/>
    <property type="evidence" value="ECO:0007669"/>
    <property type="project" value="UniProtKB-KW"/>
</dbReference>
<evidence type="ECO:0000256" key="2">
    <source>
        <dbReference type="ARBA" id="ARBA00022676"/>
    </source>
</evidence>
<evidence type="ECO:0000256" key="6">
    <source>
        <dbReference type="ARBA" id="ARBA00030350"/>
    </source>
</evidence>
<keyword evidence="3" id="KW-0808">Transferase</keyword>
<keyword evidence="2" id="KW-0328">Glycosyltransferase</keyword>
<dbReference type="InterPro" id="IPR024709">
    <property type="entry name" value="FucosylTrfase_pln"/>
</dbReference>
<evidence type="ECO:0000256" key="3">
    <source>
        <dbReference type="ARBA" id="ARBA00022679"/>
    </source>
</evidence>
<comment type="caution">
    <text evidence="7">The sequence shown here is derived from an EMBL/GenBank/DDBJ whole genome shotgun (WGS) entry which is preliminary data.</text>
</comment>
<keyword evidence="4" id="KW-0294">Fucose metabolism</keyword>
<reference evidence="7" key="2">
    <citation type="submission" date="2023-06" db="EMBL/GenBank/DDBJ databases">
        <authorList>
            <person name="Ma L."/>
            <person name="Liu K.-W."/>
            <person name="Li Z."/>
            <person name="Hsiao Y.-Y."/>
            <person name="Qi Y."/>
            <person name="Fu T."/>
            <person name="Tang G."/>
            <person name="Zhang D."/>
            <person name="Sun W.-H."/>
            <person name="Liu D.-K."/>
            <person name="Li Y."/>
            <person name="Chen G.-Z."/>
            <person name="Liu X.-D."/>
            <person name="Liao X.-Y."/>
            <person name="Jiang Y.-T."/>
            <person name="Yu X."/>
            <person name="Hao Y."/>
            <person name="Huang J."/>
            <person name="Zhao X.-W."/>
            <person name="Ke S."/>
            <person name="Chen Y.-Y."/>
            <person name="Wu W.-L."/>
            <person name="Hsu J.-L."/>
            <person name="Lin Y.-F."/>
            <person name="Huang M.-D."/>
            <person name="Li C.-Y."/>
            <person name="Huang L."/>
            <person name="Wang Z.-W."/>
            <person name="Zhao X."/>
            <person name="Zhong W.-Y."/>
            <person name="Peng D.-H."/>
            <person name="Ahmad S."/>
            <person name="Lan S."/>
            <person name="Zhang J.-S."/>
            <person name="Tsai W.-C."/>
            <person name="Van De Peer Y."/>
            <person name="Liu Z.-J."/>
        </authorList>
    </citation>
    <scope>NUCLEOTIDE SEQUENCE</scope>
    <source>
        <strain evidence="7">SCP</strain>
        <tissue evidence="7">Leaves</tissue>
    </source>
</reference>
<dbReference type="PANTHER" id="PTHR31288:SF5">
    <property type="entry name" value="PROTEIN MANNAN SYNTHESIS-RELATED 1"/>
    <property type="match status" value="1"/>
</dbReference>
<evidence type="ECO:0000313" key="8">
    <source>
        <dbReference type="Proteomes" id="UP001179952"/>
    </source>
</evidence>
<dbReference type="InterPro" id="IPR019378">
    <property type="entry name" value="GDP-Fuc_O-FucTrfase"/>
</dbReference>
<accession>A0AAV9AUD0</accession>
<sequence>MAVDPRQIVGAFLTLSMFAMLGNMVKKDHFDSFEVTLPGASSGHFDVIKVEKVEDQGPDMDTIPSNGPWDKAGQELKPCWTKPSPNIRGSRVGEKMSFQDLYDLVKFVKSLDGVVKISTNPPPEIAEGKLSVMKVHNRVTEDYITKNVEPIYKTKRHLRIVSSFSSANMKTMENQKGESHSVACLGMFGALELRPEIYEVVGLMMERLRTLGRKSGGRFIAVDLRLDLLDKKGCIGAEGRKTCYNAQEVGVFLRKVGFGDETTIYLTQTWWRESLNPLKALFPKTYTKEDIIPAEKKQKFLQSGNLDLEKSLDFHICSQSDAFIPAISGLFYGNVAGRRIASGKTQILVPEQVNSNSASASDFISTYVTQKNHMAYSCYC</sequence>
<gene>
    <name evidence="7" type="ORF">QJS04_geneDACA013936</name>
</gene>
<proteinExistence type="inferred from homology"/>
<dbReference type="Pfam" id="PF10250">
    <property type="entry name" value="O-FucT"/>
    <property type="match status" value="1"/>
</dbReference>